<feature type="compositionally biased region" description="Polar residues" evidence="1">
    <location>
        <begin position="130"/>
        <end position="146"/>
    </location>
</feature>
<evidence type="ECO:0000313" key="2">
    <source>
        <dbReference type="EMBL" id="KAL5104070.1"/>
    </source>
</evidence>
<proteinExistence type="predicted"/>
<protein>
    <submittedName>
        <fullName evidence="2">Uncharacterized protein</fullName>
    </submittedName>
</protein>
<feature type="region of interest" description="Disordered" evidence="1">
    <location>
        <begin position="72"/>
        <end position="146"/>
    </location>
</feature>
<dbReference type="EMBL" id="JAKROA010000014">
    <property type="protein sequence ID" value="KAL5104070.1"/>
    <property type="molecule type" value="Genomic_DNA"/>
</dbReference>
<organism evidence="2 3">
    <name type="scientific">Taenia crassiceps</name>
    <dbReference type="NCBI Taxonomy" id="6207"/>
    <lineage>
        <taxon>Eukaryota</taxon>
        <taxon>Metazoa</taxon>
        <taxon>Spiralia</taxon>
        <taxon>Lophotrochozoa</taxon>
        <taxon>Platyhelminthes</taxon>
        <taxon>Cestoda</taxon>
        <taxon>Eucestoda</taxon>
        <taxon>Cyclophyllidea</taxon>
        <taxon>Taeniidae</taxon>
        <taxon>Taenia</taxon>
    </lineage>
</organism>
<feature type="compositionally biased region" description="Basic and acidic residues" evidence="1">
    <location>
        <begin position="102"/>
        <end position="112"/>
    </location>
</feature>
<dbReference type="Proteomes" id="UP001651158">
    <property type="component" value="Unassembled WGS sequence"/>
</dbReference>
<gene>
    <name evidence="2" type="ORF">TcWFU_002897</name>
</gene>
<reference evidence="2 3" key="1">
    <citation type="journal article" date="2022" name="Front. Cell. Infect. Microbiol.">
        <title>The Genomes of Two Strains of Taenia crassiceps the Animal Model for the Study of Human Cysticercosis.</title>
        <authorList>
            <person name="Bobes R.J."/>
            <person name="Estrada K."/>
            <person name="Rios-Valencia D.G."/>
            <person name="Calderon-Gallegos A."/>
            <person name="de la Torre P."/>
            <person name="Carrero J.C."/>
            <person name="Sanchez-Flores A."/>
            <person name="Laclette J.P."/>
        </authorList>
    </citation>
    <scope>NUCLEOTIDE SEQUENCE [LARGE SCALE GENOMIC DNA]</scope>
    <source>
        <strain evidence="2">WFUcys</strain>
    </source>
</reference>
<evidence type="ECO:0000313" key="3">
    <source>
        <dbReference type="Proteomes" id="UP001651158"/>
    </source>
</evidence>
<comment type="caution">
    <text evidence="2">The sequence shown here is derived from an EMBL/GenBank/DDBJ whole genome shotgun (WGS) entry which is preliminary data.</text>
</comment>
<sequence length="146" mass="16384">MTSLLTAFPETTEVRQSQSFDAALTHPAADGRRSLRDICTFPISAVETIMTISQDRVRFPIQPLQRIENVTASIWPNQYTKTPTQGERETRLGQRTKQGRLPTDKTNDHWGKLEPNSPSTHSAHKHGTKSSENLPGSDSGNDISWW</sequence>
<evidence type="ECO:0000256" key="1">
    <source>
        <dbReference type="SAM" id="MobiDB-lite"/>
    </source>
</evidence>
<keyword evidence="3" id="KW-1185">Reference proteome</keyword>
<feature type="compositionally biased region" description="Polar residues" evidence="1">
    <location>
        <begin position="72"/>
        <end position="85"/>
    </location>
</feature>
<name>A0ABR4Q345_9CEST</name>
<accession>A0ABR4Q345</accession>